<accession>A0ABU0JWX0</accession>
<evidence type="ECO:0000313" key="2">
    <source>
        <dbReference type="Proteomes" id="UP001224418"/>
    </source>
</evidence>
<reference evidence="1 2" key="1">
    <citation type="submission" date="2023-07" db="EMBL/GenBank/DDBJ databases">
        <title>Genomic Encyclopedia of Type Strains, Phase IV (KMG-IV): sequencing the most valuable type-strain genomes for metagenomic binning, comparative biology and taxonomic classification.</title>
        <authorList>
            <person name="Goeker M."/>
        </authorList>
    </citation>
    <scope>NUCLEOTIDE SEQUENCE [LARGE SCALE GENOMIC DNA]</scope>
    <source>
        <strain evidence="1 2">DSM 1400</strain>
    </source>
</reference>
<dbReference type="RefSeq" id="WP_111943179.1">
    <property type="nucleotide sequence ID" value="NZ_BAAACJ010000048.1"/>
</dbReference>
<sequence>MKVPVIYYKDEMGFAAIISGGEDIKSYIMGYEDFNMLEIEVLNNINQVKENSKDTEEQIAKDFKFSINCFDDSYIKNIIKIEFMEI</sequence>
<keyword evidence="2" id="KW-1185">Reference proteome</keyword>
<gene>
    <name evidence="1" type="ORF">QOZ93_002706</name>
</gene>
<protein>
    <submittedName>
        <fullName evidence="1">Uncharacterized protein</fullName>
    </submittedName>
</protein>
<dbReference type="Proteomes" id="UP001224418">
    <property type="component" value="Unassembled WGS sequence"/>
</dbReference>
<dbReference type="EMBL" id="JAUSWN010000036">
    <property type="protein sequence ID" value="MDQ0480955.1"/>
    <property type="molecule type" value="Genomic_DNA"/>
</dbReference>
<evidence type="ECO:0000313" key="1">
    <source>
        <dbReference type="EMBL" id="MDQ0480955.1"/>
    </source>
</evidence>
<name>A0ABU0JWX0_HATLI</name>
<comment type="caution">
    <text evidence="1">The sequence shown here is derived from an EMBL/GenBank/DDBJ whole genome shotgun (WGS) entry which is preliminary data.</text>
</comment>
<proteinExistence type="predicted"/>
<organism evidence="1 2">
    <name type="scientific">Hathewaya limosa</name>
    <name type="common">Clostridium limosum</name>
    <dbReference type="NCBI Taxonomy" id="1536"/>
    <lineage>
        <taxon>Bacteria</taxon>
        <taxon>Bacillati</taxon>
        <taxon>Bacillota</taxon>
        <taxon>Clostridia</taxon>
        <taxon>Eubacteriales</taxon>
        <taxon>Clostridiaceae</taxon>
        <taxon>Hathewaya</taxon>
    </lineage>
</organism>